<organism evidence="1 2">
    <name type="scientific">Rhizobium puerariae</name>
    <dbReference type="NCBI Taxonomy" id="1585791"/>
    <lineage>
        <taxon>Bacteria</taxon>
        <taxon>Pseudomonadati</taxon>
        <taxon>Pseudomonadota</taxon>
        <taxon>Alphaproteobacteria</taxon>
        <taxon>Hyphomicrobiales</taxon>
        <taxon>Rhizobiaceae</taxon>
        <taxon>Rhizobium/Agrobacterium group</taxon>
        <taxon>Rhizobium</taxon>
    </lineage>
</organism>
<proteinExistence type="predicted"/>
<sequence length="199" mass="21960">MTGILERQAERQAESDAVVSALDLDGLLRMAGNPVRVGSSALALMVRRDIDITVVCERLDPGTCRTIAEIAGNLMLRPCVGAVRYRNDSGFWNVAPQDYPDGHYLAVTYRSEKDEDWNLDIWFVDEPGRQPDLRHLETLAPRLTDDVRETILTIKTGLAANAPRGGKPAPSALVYEAVLDGGVTTAAEFREWLSRRPKA</sequence>
<keyword evidence="2" id="KW-1185">Reference proteome</keyword>
<reference evidence="1 2" key="1">
    <citation type="submission" date="2024-09" db="EMBL/GenBank/DDBJ databases">
        <authorList>
            <person name="Sun Q."/>
            <person name="Mori K."/>
        </authorList>
    </citation>
    <scope>NUCLEOTIDE SEQUENCE [LARGE SCALE GENOMIC DNA]</scope>
    <source>
        <strain evidence="1 2">TBRC 4938</strain>
    </source>
</reference>
<name>A0ABV6AQE6_9HYPH</name>
<evidence type="ECO:0000313" key="1">
    <source>
        <dbReference type="EMBL" id="MFB9952820.1"/>
    </source>
</evidence>
<protein>
    <recommendedName>
        <fullName evidence="3">Nucleotidyl transferase AbiEii/AbiGii toxin family protein</fullName>
    </recommendedName>
</protein>
<accession>A0ABV6AQE6</accession>
<gene>
    <name evidence="1" type="ORF">ACFFP0_28580</name>
</gene>
<dbReference type="Proteomes" id="UP001589692">
    <property type="component" value="Unassembled WGS sequence"/>
</dbReference>
<evidence type="ECO:0008006" key="3">
    <source>
        <dbReference type="Google" id="ProtNLM"/>
    </source>
</evidence>
<dbReference type="RefSeq" id="WP_377265619.1">
    <property type="nucleotide sequence ID" value="NZ_JBHMAA010000038.1"/>
</dbReference>
<evidence type="ECO:0000313" key="2">
    <source>
        <dbReference type="Proteomes" id="UP001589692"/>
    </source>
</evidence>
<comment type="caution">
    <text evidence="1">The sequence shown here is derived from an EMBL/GenBank/DDBJ whole genome shotgun (WGS) entry which is preliminary data.</text>
</comment>
<dbReference type="EMBL" id="JBHMAA010000038">
    <property type="protein sequence ID" value="MFB9952820.1"/>
    <property type="molecule type" value="Genomic_DNA"/>
</dbReference>